<comment type="PTM">
    <text evidence="7 9">One or more lysine residues are methylated.</text>
</comment>
<keyword evidence="4 7" id="KW-0694">RNA-binding</keyword>
<feature type="domain" description="Large ribosomal subunit protein uL11 C-terminal" evidence="10">
    <location>
        <begin position="72"/>
        <end position="140"/>
    </location>
</feature>
<dbReference type="InterPro" id="IPR020785">
    <property type="entry name" value="Ribosomal_uL11_CS"/>
</dbReference>
<dbReference type="PROSITE" id="PS00359">
    <property type="entry name" value="RIBOSOMAL_L11"/>
    <property type="match status" value="1"/>
</dbReference>
<keyword evidence="13" id="KW-1185">Reference proteome</keyword>
<gene>
    <name evidence="7 12" type="primary">rplK</name>
    <name evidence="12" type="ORF">C0J27_01950</name>
</gene>
<dbReference type="OrthoDB" id="9802408at2"/>
<dbReference type="NCBIfam" id="TIGR01632">
    <property type="entry name" value="L11_bact"/>
    <property type="match status" value="1"/>
</dbReference>
<dbReference type="GO" id="GO:0006412">
    <property type="term" value="P:translation"/>
    <property type="evidence" value="ECO:0007669"/>
    <property type="project" value="UniProtKB-UniRule"/>
</dbReference>
<keyword evidence="2 7" id="KW-0488">Methylation</keyword>
<dbReference type="Gene3D" id="3.30.1550.10">
    <property type="entry name" value="Ribosomal protein L11/L12, N-terminal domain"/>
    <property type="match status" value="1"/>
</dbReference>
<protein>
    <recommendedName>
        <fullName evidence="7">Large ribosomal subunit protein uL11</fullName>
    </recommendedName>
</protein>
<dbReference type="FunFam" id="3.30.1550.10:FF:000005">
    <property type="entry name" value="50S ribosomal protein L11"/>
    <property type="match status" value="1"/>
</dbReference>
<comment type="subunit">
    <text evidence="7">Part of the ribosomal stalk of the 50S ribosomal subunit. Interacts with L10 and the large rRNA to form the base of the stalk. L10 forms an elongated spine to which L12 dimers bind in a sequential fashion forming a multimeric L10(L12)X complex.</text>
</comment>
<reference evidence="12 13" key="1">
    <citation type="submission" date="2017-12" db="EMBL/GenBank/DDBJ databases">
        <title>Chromulinavorax destructans is a abundant pathogen of dominant heterotrophic picoflagllates.</title>
        <authorList>
            <person name="Deeg C.M."/>
            <person name="Zimmer M."/>
            <person name="Suttle C.A."/>
        </authorList>
    </citation>
    <scope>NUCLEOTIDE SEQUENCE [LARGE SCALE GENOMIC DNA]</scope>
    <source>
        <strain evidence="12 13">SeV1</strain>
    </source>
</reference>
<dbReference type="InterPro" id="IPR020784">
    <property type="entry name" value="Ribosomal_uL11_N"/>
</dbReference>
<dbReference type="AlphaFoldDB" id="A0A345ZB38"/>
<dbReference type="InterPro" id="IPR036796">
    <property type="entry name" value="Ribosomal_uL11_N_sf"/>
</dbReference>
<dbReference type="InterPro" id="IPR000911">
    <property type="entry name" value="Ribosomal_uL11"/>
</dbReference>
<evidence type="ECO:0000256" key="7">
    <source>
        <dbReference type="HAMAP-Rule" id="MF_00736"/>
    </source>
</evidence>
<feature type="domain" description="Large ribosomal subunit protein uL11 N-terminal" evidence="11">
    <location>
        <begin position="10"/>
        <end position="67"/>
    </location>
</feature>
<evidence type="ECO:0000256" key="1">
    <source>
        <dbReference type="ARBA" id="ARBA00010537"/>
    </source>
</evidence>
<evidence type="ECO:0000256" key="4">
    <source>
        <dbReference type="ARBA" id="ARBA00022884"/>
    </source>
</evidence>
<dbReference type="InterPro" id="IPR006519">
    <property type="entry name" value="Ribosomal_uL11_bac-typ"/>
</dbReference>
<dbReference type="GO" id="GO:0022625">
    <property type="term" value="C:cytosolic large ribosomal subunit"/>
    <property type="evidence" value="ECO:0007669"/>
    <property type="project" value="TreeGrafter"/>
</dbReference>
<comment type="function">
    <text evidence="7 9">Forms part of the ribosomal stalk which helps the ribosome interact with GTP-bound translation factors.</text>
</comment>
<evidence type="ECO:0000256" key="5">
    <source>
        <dbReference type="ARBA" id="ARBA00022980"/>
    </source>
</evidence>
<accession>A0A345ZB38</accession>
<dbReference type="KEGG" id="cdes:C0J27_01950"/>
<proteinExistence type="inferred from homology"/>
<dbReference type="Gene3D" id="1.10.10.250">
    <property type="entry name" value="Ribosomal protein L11, C-terminal domain"/>
    <property type="match status" value="1"/>
</dbReference>
<keyword evidence="6 7" id="KW-0687">Ribonucleoprotein</keyword>
<dbReference type="SUPFAM" id="SSF54747">
    <property type="entry name" value="Ribosomal L11/L12e N-terminal domain"/>
    <property type="match status" value="1"/>
</dbReference>
<dbReference type="Proteomes" id="UP000254834">
    <property type="component" value="Chromosome"/>
</dbReference>
<name>A0A345ZB38_9BACT</name>
<dbReference type="HAMAP" id="MF_00736">
    <property type="entry name" value="Ribosomal_uL11"/>
    <property type="match status" value="1"/>
</dbReference>
<evidence type="ECO:0000256" key="3">
    <source>
        <dbReference type="ARBA" id="ARBA00022730"/>
    </source>
</evidence>
<dbReference type="EMBL" id="CP025544">
    <property type="protein sequence ID" value="AXK60505.1"/>
    <property type="molecule type" value="Genomic_DNA"/>
</dbReference>
<evidence type="ECO:0000256" key="6">
    <source>
        <dbReference type="ARBA" id="ARBA00023274"/>
    </source>
</evidence>
<dbReference type="GO" id="GO:0070180">
    <property type="term" value="F:large ribosomal subunit rRNA binding"/>
    <property type="evidence" value="ECO:0007669"/>
    <property type="project" value="UniProtKB-UniRule"/>
</dbReference>
<keyword evidence="5 7" id="KW-0689">Ribosomal protein</keyword>
<evidence type="ECO:0000256" key="2">
    <source>
        <dbReference type="ARBA" id="ARBA00022481"/>
    </source>
</evidence>
<keyword evidence="3 7" id="KW-0699">rRNA-binding</keyword>
<organism evidence="12 13">
    <name type="scientific">Candidatus Chromulinivorax destructor</name>
    <dbReference type="NCBI Taxonomy" id="2066483"/>
    <lineage>
        <taxon>Bacteria</taxon>
        <taxon>Candidatus Babelota</taxon>
        <taxon>Candidatus Babeliae</taxon>
        <taxon>Candidatus Babeliales</taxon>
        <taxon>Candidatus Chromulinivoraceae</taxon>
        <taxon>Candidatus Chromulinivorax</taxon>
    </lineage>
</organism>
<dbReference type="FunFam" id="1.10.10.250:FF:000001">
    <property type="entry name" value="50S ribosomal protein L11"/>
    <property type="match status" value="1"/>
</dbReference>
<evidence type="ECO:0000256" key="9">
    <source>
        <dbReference type="RuleBase" id="RU003979"/>
    </source>
</evidence>
<dbReference type="Pfam" id="PF03946">
    <property type="entry name" value="Ribosomal_L11_N"/>
    <property type="match status" value="1"/>
</dbReference>
<dbReference type="RefSeq" id="WP_115585520.1">
    <property type="nucleotide sequence ID" value="NZ_CP025544.1"/>
</dbReference>
<dbReference type="PANTHER" id="PTHR11661">
    <property type="entry name" value="60S RIBOSOMAL PROTEIN L12"/>
    <property type="match status" value="1"/>
</dbReference>
<evidence type="ECO:0000256" key="8">
    <source>
        <dbReference type="RuleBase" id="RU003978"/>
    </source>
</evidence>
<evidence type="ECO:0000259" key="10">
    <source>
        <dbReference type="Pfam" id="PF00298"/>
    </source>
</evidence>
<sequence>MSKKEIKALVKMVLPAGGATPAPPVGSALGPHGVNMMEFCKQFNAQSAARKGESVPVVITIYKDKSFTFVLKTSPTSELIRKKINLKKGSARPHDTKVGKITWTEIEEIAQIKMPDLNTRDLDQAKKSVAGTARSMGVDVVDA</sequence>
<dbReference type="GO" id="GO:0003735">
    <property type="term" value="F:structural constituent of ribosome"/>
    <property type="evidence" value="ECO:0007669"/>
    <property type="project" value="InterPro"/>
</dbReference>
<dbReference type="SMART" id="SM00649">
    <property type="entry name" value="RL11"/>
    <property type="match status" value="1"/>
</dbReference>
<dbReference type="CDD" id="cd00349">
    <property type="entry name" value="Ribosomal_L11"/>
    <property type="match status" value="1"/>
</dbReference>
<dbReference type="InterPro" id="IPR036769">
    <property type="entry name" value="Ribosomal_uL11_C_sf"/>
</dbReference>
<dbReference type="Pfam" id="PF00298">
    <property type="entry name" value="Ribosomal_L11"/>
    <property type="match status" value="1"/>
</dbReference>
<dbReference type="PANTHER" id="PTHR11661:SF1">
    <property type="entry name" value="LARGE RIBOSOMAL SUBUNIT PROTEIN UL11M"/>
    <property type="match status" value="1"/>
</dbReference>
<evidence type="ECO:0000313" key="13">
    <source>
        <dbReference type="Proteomes" id="UP000254834"/>
    </source>
</evidence>
<evidence type="ECO:0000259" key="11">
    <source>
        <dbReference type="Pfam" id="PF03946"/>
    </source>
</evidence>
<comment type="similarity">
    <text evidence="1 7 8">Belongs to the universal ribosomal protein uL11 family.</text>
</comment>
<dbReference type="InterPro" id="IPR020783">
    <property type="entry name" value="Ribosomal_uL11_C"/>
</dbReference>
<evidence type="ECO:0000313" key="12">
    <source>
        <dbReference type="EMBL" id="AXK60505.1"/>
    </source>
</evidence>
<dbReference type="SUPFAM" id="SSF46906">
    <property type="entry name" value="Ribosomal protein L11, C-terminal domain"/>
    <property type="match status" value="1"/>
</dbReference>